<feature type="region of interest" description="Disordered" evidence="5">
    <location>
        <begin position="498"/>
        <end position="527"/>
    </location>
</feature>
<evidence type="ECO:0000256" key="1">
    <source>
        <dbReference type="ARBA" id="ARBA00004123"/>
    </source>
</evidence>
<feature type="compositionally biased region" description="Polar residues" evidence="5">
    <location>
        <begin position="105"/>
        <end position="114"/>
    </location>
</feature>
<dbReference type="InterPro" id="IPR039774">
    <property type="entry name" value="Sin3-like"/>
</dbReference>
<sequence length="1489" mass="168510">MSGSWNHSDGTQTPGSVNGSISGEGAANRLPQLAPPAVNIQIKPDIEQQQQHHHVTLPSISTISSANGGGNSVVGAQHGHTHGHTHTHSHSQTQSHVQEALPGVSASTESSNSVGLHESTAGGNGASIVTKNNIPNSTTSIQSLVQPPEQMPQQSQAQAHQPQQPIIQTHASEMEQSMGAGQDSSYRPLNVKDALSYLEQVKFQFNTRPDVYNHFLDIMKDFKSQAIDTPGVIQRVTTLFQGFPNLIQGFNTFLPHGYKIECSSNPDDPIKVTTPFGTTGEVSAGPPLQQPGQATPQGQQPQQQPQQLGSIGSMKMEDQNVERQQQQQQQQQQHNLPQIGGSNQGQPPQLQEQSKNQQHTLLSQQPTQPQQSSPPQQMQPQAQPQAQVQQALPQTQPVAQQLVNQNFSATNAAIISGMPGQQKAGEVEFSHAISYVNKIKTRFADQPDIYKQFLEILQTYQREQKPINEVYAQVTVLFQQNPDLLDDFKKFLPDSSVAPQQNIQSSPQENQQNVLSSQPYIPQGHPIQGQGYYGQPGIVMQQTNLPPLGNFSASGQASPAETNHMLPSMHQHISGGQVLPQHVVTQGMSNQEIPVSDMRSTMNGAYNQMEYMQAAAGYQQQMDGMQYMEAPMARPEIDLDPSLVPVVPEPIQPPEDAVALSDEVTFFDRVKRFIGNKQVYAEFLKILNLYSHDLLSTSELVSKVEFYLENSKELFDWFKSFVGYEEKPKNIENIVHEKHRLDLDLCEACGPSYKRLPKDDTFMPCSGRDEMCWEVLNDEWVGHPVWASEDSGFIAHRKNQYEDTLFKIEEERHEYDFYIESNLRTIQTLETIANKIANMTQEEKNNFKLPPGLGHTSLTIYKKVIRKVYDKDRGFEIIDALHEHPAVTVPIVLKRLKQKDEEWRRAQREWNKVWRELEQKVYYKSLDHLGLTFKQADKKLLTTKQLISEISSIKVDQTNKRIHPLTPKPKSQLDFDINDHDVLFDILDLIFTFLHANATYSNPDKVKLQQFFKVFISLFFSIPVEEVEEAVKKRFSMAEQENAEEETNPNEPEKSNKRSLQEEDSLSLREILRRNKNARSSTSEENGSNSSTKANEKDETEIIAEEAAKPWLLGSLVDEANSSGVVENRHLFNLFANTTIYVFFRHLNTMYERLSEVKVIDKDVTEEIQNRKVVQFASDLNLVSTQLSDMGLDFKGTKAYDELLRLSKRLIVGDLDHQWFEESLRQAYKNKAFKIYTVDKVIQSLVKHAHSIISDPKNSMVLILFEQDRLKKDTTAKEQILYRLKVRNTIGESENMFRIEFNNKNSHTCIQYVAVDDLTLKEPQNMKEKWDYYVTSYSLSHPTEGVAEDQISQPFLEKIVEKEAEYIDEEEPNKRYSPEGISESKLKVKIHPETYQLSFEPGSSDVFTRKSVNSFPEPREANTADKMRNFLDGSNGWKKNISSADAELAEAKTKDLKENGVFKIDEIKTDKAEESNGVINAEESKTIDK</sequence>
<evidence type="ECO:0000256" key="4">
    <source>
        <dbReference type="PROSITE-ProRule" id="PRU00810"/>
    </source>
</evidence>
<feature type="region of interest" description="Disordered" evidence="5">
    <location>
        <begin position="60"/>
        <end position="140"/>
    </location>
</feature>
<feature type="compositionally biased region" description="Low complexity" evidence="5">
    <location>
        <begin position="357"/>
        <end position="393"/>
    </location>
</feature>
<proteinExistence type="predicted"/>
<keyword evidence="3 4" id="KW-0539">Nucleus</keyword>
<reference evidence="7 8" key="1">
    <citation type="submission" date="2016-03" db="EMBL/GenBank/DDBJ databases">
        <title>How can Kluyveromyces marxianus grow so fast - potential evolutionary course in Saccharomyces Complex revealed by comparative genomics.</title>
        <authorList>
            <person name="Mo W."/>
            <person name="Lu W."/>
            <person name="Yang X."/>
            <person name="Qi J."/>
            <person name="Lv H."/>
        </authorList>
    </citation>
    <scope>NUCLEOTIDE SEQUENCE [LARGE SCALE GENOMIC DNA]</scope>
    <source>
        <strain evidence="7 8">FIM1</strain>
    </source>
</reference>
<dbReference type="Pfam" id="PF16879">
    <property type="entry name" value="Sin3a_C"/>
    <property type="match status" value="1"/>
</dbReference>
<accession>A0ABX6EQG4</accession>
<feature type="compositionally biased region" description="Low complexity" evidence="5">
    <location>
        <begin position="518"/>
        <end position="527"/>
    </location>
</feature>
<feature type="compositionally biased region" description="Low complexity" evidence="5">
    <location>
        <begin position="146"/>
        <end position="164"/>
    </location>
</feature>
<feature type="compositionally biased region" description="Polar residues" evidence="5">
    <location>
        <begin position="334"/>
        <end position="356"/>
    </location>
</feature>
<evidence type="ECO:0000313" key="8">
    <source>
        <dbReference type="Proteomes" id="UP000422736"/>
    </source>
</evidence>
<keyword evidence="8" id="KW-1185">Reference proteome</keyword>
<feature type="region of interest" description="Disordered" evidence="5">
    <location>
        <begin position="1038"/>
        <end position="1064"/>
    </location>
</feature>
<feature type="region of interest" description="Disordered" evidence="5">
    <location>
        <begin position="145"/>
        <end position="164"/>
    </location>
</feature>
<feature type="compositionally biased region" description="Low complexity" evidence="5">
    <location>
        <begin position="284"/>
        <end position="309"/>
    </location>
</feature>
<organism evidence="7 8">
    <name type="scientific">Kluyveromyces marxianus</name>
    <name type="common">Yeast</name>
    <name type="synonym">Candida kefyr</name>
    <dbReference type="NCBI Taxonomy" id="4911"/>
    <lineage>
        <taxon>Eukaryota</taxon>
        <taxon>Fungi</taxon>
        <taxon>Dikarya</taxon>
        <taxon>Ascomycota</taxon>
        <taxon>Saccharomycotina</taxon>
        <taxon>Saccharomycetes</taxon>
        <taxon>Saccharomycetales</taxon>
        <taxon>Saccharomycetaceae</taxon>
        <taxon>Kluyveromyces</taxon>
    </lineage>
</organism>
<dbReference type="InterPro" id="IPR036600">
    <property type="entry name" value="PAH_sf"/>
</dbReference>
<feature type="compositionally biased region" description="Polar residues" evidence="5">
    <location>
        <begin position="1"/>
        <end position="21"/>
    </location>
</feature>
<dbReference type="Proteomes" id="UP000422736">
    <property type="component" value="Chromosome 1"/>
</dbReference>
<feature type="region of interest" description="Disordered" evidence="5">
    <location>
        <begin position="1076"/>
        <end position="1099"/>
    </location>
</feature>
<feature type="compositionally biased region" description="Basic residues" evidence="5">
    <location>
        <begin position="79"/>
        <end position="89"/>
    </location>
</feature>
<evidence type="ECO:0000313" key="7">
    <source>
        <dbReference type="EMBL" id="QGN13944.1"/>
    </source>
</evidence>
<feature type="region of interest" description="Disordered" evidence="5">
    <location>
        <begin position="1"/>
        <end position="29"/>
    </location>
</feature>
<dbReference type="InterPro" id="IPR013194">
    <property type="entry name" value="HDAC_interact_dom"/>
</dbReference>
<feature type="compositionally biased region" description="Polar residues" evidence="5">
    <location>
        <begin position="127"/>
        <end position="140"/>
    </location>
</feature>
<evidence type="ECO:0000259" key="6">
    <source>
        <dbReference type="SMART" id="SM00761"/>
    </source>
</evidence>
<dbReference type="Pfam" id="PF02671">
    <property type="entry name" value="PAH"/>
    <property type="match status" value="3"/>
</dbReference>
<feature type="domain" description="Histone deacetylase interacting" evidence="6">
    <location>
        <begin position="745"/>
        <end position="846"/>
    </location>
</feature>
<dbReference type="InterPro" id="IPR031693">
    <property type="entry name" value="Sin3_C"/>
</dbReference>
<dbReference type="PANTHER" id="PTHR12346:SF0">
    <property type="entry name" value="SIN3A, ISOFORM G"/>
    <property type="match status" value="1"/>
</dbReference>
<feature type="compositionally biased region" description="Basic and acidic residues" evidence="5">
    <location>
        <begin position="1051"/>
        <end position="1064"/>
    </location>
</feature>
<dbReference type="EMBL" id="CP015054">
    <property type="protein sequence ID" value="QGN13944.1"/>
    <property type="molecule type" value="Genomic_DNA"/>
</dbReference>
<evidence type="ECO:0000256" key="3">
    <source>
        <dbReference type="ARBA" id="ARBA00023242"/>
    </source>
</evidence>
<keyword evidence="2" id="KW-0678">Repressor</keyword>
<name>A0ABX6EQG4_KLUMA</name>
<feature type="compositionally biased region" description="Low complexity" evidence="5">
    <location>
        <begin position="324"/>
        <end position="333"/>
    </location>
</feature>
<dbReference type="Pfam" id="PF08295">
    <property type="entry name" value="Sin3_corepress"/>
    <property type="match status" value="1"/>
</dbReference>
<dbReference type="SMART" id="SM00761">
    <property type="entry name" value="HDAC_interact"/>
    <property type="match status" value="1"/>
</dbReference>
<comment type="subcellular location">
    <subcellularLocation>
        <location evidence="1 4">Nucleus</location>
    </subcellularLocation>
</comment>
<feature type="compositionally biased region" description="Low complexity" evidence="5">
    <location>
        <begin position="1080"/>
        <end position="1092"/>
    </location>
</feature>
<dbReference type="Gene3D" id="1.20.1160.11">
    <property type="entry name" value="Paired amphipathic helix"/>
    <property type="match status" value="3"/>
</dbReference>
<evidence type="ECO:0000256" key="5">
    <source>
        <dbReference type="SAM" id="MobiDB-lite"/>
    </source>
</evidence>
<reference evidence="7 8" key="2">
    <citation type="submission" date="2019-11" db="EMBL/GenBank/DDBJ databases">
        <authorList>
            <person name="Lu H."/>
        </authorList>
    </citation>
    <scope>NUCLEOTIDE SEQUENCE [LARGE SCALE GENOMIC DNA]</scope>
    <source>
        <strain evidence="7 8">FIM1</strain>
    </source>
</reference>
<feature type="region of interest" description="Disordered" evidence="5">
    <location>
        <begin position="269"/>
        <end position="393"/>
    </location>
</feature>
<gene>
    <name evidence="7" type="primary">SIN3</name>
    <name evidence="7" type="ORF">FIM1_592</name>
</gene>
<feature type="compositionally biased region" description="Polar residues" evidence="5">
    <location>
        <begin position="498"/>
        <end position="517"/>
    </location>
</feature>
<dbReference type="InterPro" id="IPR003822">
    <property type="entry name" value="PAH"/>
</dbReference>
<dbReference type="SUPFAM" id="SSF47762">
    <property type="entry name" value="PAH2 domain"/>
    <property type="match status" value="3"/>
</dbReference>
<evidence type="ECO:0000256" key="2">
    <source>
        <dbReference type="ARBA" id="ARBA00022491"/>
    </source>
</evidence>
<protein>
    <submittedName>
        <fullName evidence="7">Transcriptional regulatory protein SIN3</fullName>
    </submittedName>
</protein>
<dbReference type="PANTHER" id="PTHR12346">
    <property type="entry name" value="SIN3B-RELATED"/>
    <property type="match status" value="1"/>
</dbReference>
<dbReference type="PROSITE" id="PS51477">
    <property type="entry name" value="PAH"/>
    <property type="match status" value="3"/>
</dbReference>